<feature type="transmembrane region" description="Helical" evidence="1">
    <location>
        <begin position="81"/>
        <end position="100"/>
    </location>
</feature>
<keyword evidence="3" id="KW-1185">Reference proteome</keyword>
<dbReference type="OrthoDB" id="5738931at2"/>
<keyword evidence="1" id="KW-0812">Transmembrane</keyword>
<feature type="transmembrane region" description="Helical" evidence="1">
    <location>
        <begin position="164"/>
        <end position="188"/>
    </location>
</feature>
<dbReference type="STRING" id="658219.SAMN05216212_2609"/>
<gene>
    <name evidence="2" type="ORF">SAMN05216212_2609</name>
</gene>
<evidence type="ECO:0000313" key="3">
    <source>
        <dbReference type="Proteomes" id="UP000199305"/>
    </source>
</evidence>
<organism evidence="2 3">
    <name type="scientific">Microbulbifer yueqingensis</name>
    <dbReference type="NCBI Taxonomy" id="658219"/>
    <lineage>
        <taxon>Bacteria</taxon>
        <taxon>Pseudomonadati</taxon>
        <taxon>Pseudomonadota</taxon>
        <taxon>Gammaproteobacteria</taxon>
        <taxon>Cellvibrionales</taxon>
        <taxon>Microbulbiferaceae</taxon>
        <taxon>Microbulbifer</taxon>
    </lineage>
</organism>
<dbReference type="RefSeq" id="WP_091514880.1">
    <property type="nucleotide sequence ID" value="NZ_FNFH01000005.1"/>
</dbReference>
<dbReference type="AlphaFoldDB" id="A0A1G9CT22"/>
<evidence type="ECO:0000313" key="2">
    <source>
        <dbReference type="EMBL" id="SDK54554.1"/>
    </source>
</evidence>
<evidence type="ECO:0000256" key="1">
    <source>
        <dbReference type="SAM" id="Phobius"/>
    </source>
</evidence>
<keyword evidence="1" id="KW-0472">Membrane</keyword>
<sequence length="203" mass="23531">MNDDRHQQSEDLARDLADDWSELECLWQEQSPETPAGNEIIQRVRRQERWLRINTVLEWLVAIALVTFALVRLFSAASTENILLATVILLLVIWALNFSISNRRGLQQPQGETVQAYTELALLRLKRRRRGVRFAWLLYFVEVSLFILWELAERFAGLDTGFNLFSPSALLTALVVTVIMVAWSLVVWRQTDREKRVIEALGH</sequence>
<accession>A0A1G9CT22</accession>
<name>A0A1G9CT22_9GAMM</name>
<proteinExistence type="predicted"/>
<dbReference type="EMBL" id="FNFH01000005">
    <property type="protein sequence ID" value="SDK54554.1"/>
    <property type="molecule type" value="Genomic_DNA"/>
</dbReference>
<feature type="transmembrane region" description="Helical" evidence="1">
    <location>
        <begin position="56"/>
        <end position="75"/>
    </location>
</feature>
<dbReference type="Proteomes" id="UP000199305">
    <property type="component" value="Unassembled WGS sequence"/>
</dbReference>
<protein>
    <submittedName>
        <fullName evidence="2">Uncharacterized protein</fullName>
    </submittedName>
</protein>
<keyword evidence="1" id="KW-1133">Transmembrane helix</keyword>
<reference evidence="3" key="1">
    <citation type="submission" date="2016-10" db="EMBL/GenBank/DDBJ databases">
        <authorList>
            <person name="Varghese N."/>
            <person name="Submissions S."/>
        </authorList>
    </citation>
    <scope>NUCLEOTIDE SEQUENCE [LARGE SCALE GENOMIC DNA]</scope>
    <source>
        <strain evidence="3">CGMCC 1.10658</strain>
    </source>
</reference>
<feature type="transmembrane region" description="Helical" evidence="1">
    <location>
        <begin position="134"/>
        <end position="152"/>
    </location>
</feature>